<comment type="caution">
    <text evidence="2">The sequence shown here is derived from an EMBL/GenBank/DDBJ whole genome shotgun (WGS) entry which is preliminary data.</text>
</comment>
<reference evidence="2 3" key="1">
    <citation type="submission" date="2017-11" db="EMBL/GenBank/DDBJ databases">
        <title>The genome of Rhizophagus clarus HR1 reveals common genetic basis of auxotrophy among arbuscular mycorrhizal fungi.</title>
        <authorList>
            <person name="Kobayashi Y."/>
        </authorList>
    </citation>
    <scope>NUCLEOTIDE SEQUENCE [LARGE SCALE GENOMIC DNA]</scope>
    <source>
        <strain evidence="2 3">HR1</strain>
    </source>
</reference>
<keyword evidence="3" id="KW-1185">Reference proteome</keyword>
<dbReference type="AlphaFoldDB" id="A0A2Z6RGS0"/>
<evidence type="ECO:0000313" key="3">
    <source>
        <dbReference type="Proteomes" id="UP000247702"/>
    </source>
</evidence>
<accession>A0A2Z6RGS0</accession>
<evidence type="ECO:0000313" key="2">
    <source>
        <dbReference type="EMBL" id="GBC01264.1"/>
    </source>
</evidence>
<name>A0A2Z6RGS0_9GLOM</name>
<feature type="region of interest" description="Disordered" evidence="1">
    <location>
        <begin position="158"/>
        <end position="180"/>
    </location>
</feature>
<organism evidence="2 3">
    <name type="scientific">Rhizophagus clarus</name>
    <dbReference type="NCBI Taxonomy" id="94130"/>
    <lineage>
        <taxon>Eukaryota</taxon>
        <taxon>Fungi</taxon>
        <taxon>Fungi incertae sedis</taxon>
        <taxon>Mucoromycota</taxon>
        <taxon>Glomeromycotina</taxon>
        <taxon>Glomeromycetes</taxon>
        <taxon>Glomerales</taxon>
        <taxon>Glomeraceae</taxon>
        <taxon>Rhizophagus</taxon>
    </lineage>
</organism>
<evidence type="ECO:0000256" key="1">
    <source>
        <dbReference type="SAM" id="MobiDB-lite"/>
    </source>
</evidence>
<gene>
    <name evidence="2" type="ORF">RclHR1_41110001</name>
</gene>
<feature type="compositionally biased region" description="Low complexity" evidence="1">
    <location>
        <begin position="161"/>
        <end position="180"/>
    </location>
</feature>
<feature type="region of interest" description="Disordered" evidence="1">
    <location>
        <begin position="110"/>
        <end position="129"/>
    </location>
</feature>
<sequence>MSQKISTRGTPPYVKKIVLNSSGNRRVRRKPPKFCHNCKETNDCVKIISSKVNKIEEIVNNFYTNLPKKNNQQFSTFNAKFTLNNVPCEVEYDLSEFSLDNLQKLAQNYDNNNEHNKYPSSIYSKSSSPSTSSTSIVLENLQKLVIFTTPNCDYSNGNNEYPSSIYSKSSSPSTSSTSSD</sequence>
<feature type="compositionally biased region" description="Low complexity" evidence="1">
    <location>
        <begin position="118"/>
        <end position="129"/>
    </location>
</feature>
<dbReference type="Proteomes" id="UP000247702">
    <property type="component" value="Unassembled WGS sequence"/>
</dbReference>
<proteinExistence type="predicted"/>
<dbReference type="EMBL" id="BEXD01003460">
    <property type="protein sequence ID" value="GBC01264.1"/>
    <property type="molecule type" value="Genomic_DNA"/>
</dbReference>
<protein>
    <submittedName>
        <fullName evidence="2">Uncharacterized protein</fullName>
    </submittedName>
</protein>